<keyword evidence="2" id="KW-1185">Reference proteome</keyword>
<proteinExistence type="predicted"/>
<dbReference type="EMBL" id="FNDU01000013">
    <property type="protein sequence ID" value="SDI87572.1"/>
    <property type="molecule type" value="Genomic_DNA"/>
</dbReference>
<evidence type="ECO:0000313" key="2">
    <source>
        <dbReference type="Proteomes" id="UP000199017"/>
    </source>
</evidence>
<dbReference type="Proteomes" id="UP000199017">
    <property type="component" value="Unassembled WGS sequence"/>
</dbReference>
<name>A0A1G8P560_9BACI</name>
<sequence>MKLIEDKWQRTLNEKVKNMETRIIALEETKEKDIISLLKVVARKKI</sequence>
<dbReference type="STRING" id="930129.SAMN05216352_113124"/>
<organism evidence="1 2">
    <name type="scientific">Alteribacillus bidgolensis</name>
    <dbReference type="NCBI Taxonomy" id="930129"/>
    <lineage>
        <taxon>Bacteria</taxon>
        <taxon>Bacillati</taxon>
        <taxon>Bacillota</taxon>
        <taxon>Bacilli</taxon>
        <taxon>Bacillales</taxon>
        <taxon>Bacillaceae</taxon>
        <taxon>Alteribacillus</taxon>
    </lineage>
</organism>
<protein>
    <submittedName>
        <fullName evidence="1">Uncharacterized protein</fullName>
    </submittedName>
</protein>
<dbReference type="RefSeq" id="WP_170031512.1">
    <property type="nucleotide sequence ID" value="NZ_FNDU01000013.1"/>
</dbReference>
<reference evidence="1 2" key="1">
    <citation type="submission" date="2016-10" db="EMBL/GenBank/DDBJ databases">
        <authorList>
            <person name="de Groot N.N."/>
        </authorList>
    </citation>
    <scope>NUCLEOTIDE SEQUENCE [LARGE SCALE GENOMIC DNA]</scope>
    <source>
        <strain evidence="2">P4B,CCM 7963,CECT 7998,DSM 25260,IBRC-M 10614,KCTC 13821</strain>
    </source>
</reference>
<dbReference type="AlphaFoldDB" id="A0A1G8P560"/>
<gene>
    <name evidence="1" type="ORF">SAMN05216352_113124</name>
</gene>
<accession>A0A1G8P560</accession>
<evidence type="ECO:0000313" key="1">
    <source>
        <dbReference type="EMBL" id="SDI87572.1"/>
    </source>
</evidence>